<dbReference type="AlphaFoldDB" id="Q1PUL5"/>
<keyword evidence="1" id="KW-0472">Membrane</keyword>
<dbReference type="Proteomes" id="UP000501926">
    <property type="component" value="Chromosome"/>
</dbReference>
<evidence type="ECO:0000313" key="4">
    <source>
        <dbReference type="Proteomes" id="UP000501926"/>
    </source>
</evidence>
<proteinExistence type="predicted"/>
<evidence type="ECO:0000313" key="3">
    <source>
        <dbReference type="EMBL" id="QII13300.1"/>
    </source>
</evidence>
<dbReference type="EMBL" id="CP049055">
    <property type="protein sequence ID" value="QII13300.1"/>
    <property type="molecule type" value="Genomic_DNA"/>
</dbReference>
<sequence length="60" mass="7027">MYSNLWKMAIWPSLKAKPQQIKLFVSYLYVKFNFITCSPVASISALLYIAMKAEIWPLIR</sequence>
<reference evidence="3 4" key="3">
    <citation type="submission" date="2020-02" db="EMBL/GenBank/DDBJ databases">
        <title>Newly sequenced genome of strain CSTR1 showed variability in Candidatus Kuenenia stuttgartiensis genomes.</title>
        <authorList>
            <person name="Ding C."/>
            <person name="Adrian L."/>
        </authorList>
    </citation>
    <scope>NUCLEOTIDE SEQUENCE [LARGE SCALE GENOMIC DNA]</scope>
    <source>
        <strain evidence="3 4">CSTR1</strain>
    </source>
</reference>
<keyword evidence="1" id="KW-1133">Transmembrane helix</keyword>
<evidence type="ECO:0000256" key="1">
    <source>
        <dbReference type="SAM" id="Phobius"/>
    </source>
</evidence>
<reference evidence="2" key="2">
    <citation type="submission" date="2006-01" db="EMBL/GenBank/DDBJ databases">
        <authorList>
            <person name="Genoscope"/>
        </authorList>
    </citation>
    <scope>NUCLEOTIDE SEQUENCE</scope>
</reference>
<evidence type="ECO:0000313" key="2">
    <source>
        <dbReference type="EMBL" id="CAJ70925.1"/>
    </source>
</evidence>
<keyword evidence="1" id="KW-0812">Transmembrane</keyword>
<reference evidence="2" key="1">
    <citation type="journal article" date="2006" name="Nature">
        <title>Deciphering the evolution and metabolism of an anammox bacterium from a community genome.</title>
        <authorList>
            <person name="Strous M."/>
            <person name="Pelletier E."/>
            <person name="Mangenot S."/>
            <person name="Rattei T."/>
            <person name="Lehner A."/>
            <person name="Taylor M.W."/>
            <person name="Horn M."/>
            <person name="Daims H."/>
            <person name="Bartol-Mavel D."/>
            <person name="Wincker P."/>
            <person name="Barbe V."/>
            <person name="Fonknechten N."/>
            <person name="Vallenet D."/>
            <person name="Segurens B."/>
            <person name="Schenowitz-Truong C."/>
            <person name="Medigue C."/>
            <person name="Collingro A."/>
            <person name="Snel B."/>
            <person name="Dutilh B.E."/>
            <person name="OpDenCamp H.J.M."/>
            <person name="vanDerDrift C."/>
            <person name="Cirpus I."/>
            <person name="vanDePas-Schoonen K.T."/>
            <person name="Harhangi H.R."/>
            <person name="vanNiftrik L."/>
            <person name="Schmid M."/>
            <person name="Keltjens J."/>
            <person name="vanDeVossenberg J."/>
            <person name="Kartal B."/>
            <person name="Meier H."/>
            <person name="Frishman D."/>
            <person name="Huynen M.A."/>
            <person name="Mewes H."/>
            <person name="Weissenbach J."/>
            <person name="Jetten M.S.M."/>
            <person name="Wagner M."/>
            <person name="LePaslier D."/>
        </authorList>
    </citation>
    <scope>NUCLEOTIDE SEQUENCE</scope>
</reference>
<dbReference type="EMBL" id="CT573074">
    <property type="protein sequence ID" value="CAJ70925.1"/>
    <property type="molecule type" value="Genomic_DNA"/>
</dbReference>
<accession>Q1PUL5</accession>
<organism evidence="2">
    <name type="scientific">Kuenenia stuttgartiensis</name>
    <dbReference type="NCBI Taxonomy" id="174633"/>
    <lineage>
        <taxon>Bacteria</taxon>
        <taxon>Pseudomonadati</taxon>
        <taxon>Planctomycetota</taxon>
        <taxon>Candidatus Brocadiia</taxon>
        <taxon>Candidatus Brocadiales</taxon>
        <taxon>Candidatus Brocadiaceae</taxon>
        <taxon>Candidatus Kuenenia</taxon>
    </lineage>
</organism>
<feature type="transmembrane region" description="Helical" evidence="1">
    <location>
        <begin position="32"/>
        <end position="51"/>
    </location>
</feature>
<name>Q1PUL5_KUEST</name>
<protein>
    <submittedName>
        <fullName evidence="2">Uncharacterized protein</fullName>
    </submittedName>
</protein>
<gene>
    <name evidence="3" type="ORF">KsCSTR_39210</name>
    <name evidence="2" type="ORF">kustb0180</name>
</gene>